<comment type="caution">
    <text evidence="6">The sequence shown here is derived from an EMBL/GenBank/DDBJ whole genome shotgun (WGS) entry which is preliminary data.</text>
</comment>
<dbReference type="PANTHER" id="PTHR22893:SF91">
    <property type="entry name" value="NADPH DEHYDROGENASE 2-RELATED"/>
    <property type="match status" value="1"/>
</dbReference>
<keyword evidence="3" id="KW-0560">Oxidoreductase</keyword>
<comment type="cofactor">
    <cofactor evidence="1">
        <name>FMN</name>
        <dbReference type="ChEBI" id="CHEBI:58210"/>
    </cofactor>
</comment>
<dbReference type="GO" id="GO:0016628">
    <property type="term" value="F:oxidoreductase activity, acting on the CH-CH group of donors, NAD or NADP as acceptor"/>
    <property type="evidence" value="ECO:0007669"/>
    <property type="project" value="UniProtKB-ARBA"/>
</dbReference>
<dbReference type="AlphaFoldDB" id="A0A4V1RKX7"/>
<evidence type="ECO:0000256" key="1">
    <source>
        <dbReference type="ARBA" id="ARBA00001917"/>
    </source>
</evidence>
<dbReference type="GO" id="GO:0005829">
    <property type="term" value="C:cytosol"/>
    <property type="evidence" value="ECO:0007669"/>
    <property type="project" value="TreeGrafter"/>
</dbReference>
<dbReference type="GO" id="GO:0010181">
    <property type="term" value="F:FMN binding"/>
    <property type="evidence" value="ECO:0007669"/>
    <property type="project" value="InterPro"/>
</dbReference>
<protein>
    <submittedName>
        <fullName evidence="6">Alkene reductase</fullName>
    </submittedName>
</protein>
<accession>A0A4V1RKX7</accession>
<feature type="domain" description="NADH:flavin oxidoreductase/NADH oxidase N-terminal" evidence="5">
    <location>
        <begin position="5"/>
        <end position="337"/>
    </location>
</feature>
<evidence type="ECO:0000256" key="3">
    <source>
        <dbReference type="ARBA" id="ARBA00023002"/>
    </source>
</evidence>
<dbReference type="EMBL" id="SDWT01000001">
    <property type="protein sequence ID" value="RYB93822.1"/>
    <property type="molecule type" value="Genomic_DNA"/>
</dbReference>
<evidence type="ECO:0000256" key="4">
    <source>
        <dbReference type="SAM" id="MobiDB-lite"/>
    </source>
</evidence>
<dbReference type="InterPro" id="IPR001155">
    <property type="entry name" value="OxRdtase_FMN_N"/>
</dbReference>
<evidence type="ECO:0000256" key="2">
    <source>
        <dbReference type="ARBA" id="ARBA00005979"/>
    </source>
</evidence>
<dbReference type="SUPFAM" id="SSF51395">
    <property type="entry name" value="FMN-linked oxidoreductases"/>
    <property type="match status" value="1"/>
</dbReference>
<dbReference type="Proteomes" id="UP000294071">
    <property type="component" value="Unassembled WGS sequence"/>
</dbReference>
<reference evidence="6 7" key="1">
    <citation type="submission" date="2019-01" db="EMBL/GenBank/DDBJ databases">
        <title>Novel species of Nocardioides.</title>
        <authorList>
            <person name="Liu Q."/>
            <person name="Xin Y.-H."/>
        </authorList>
    </citation>
    <scope>NUCLEOTIDE SEQUENCE [LARGE SCALE GENOMIC DNA]</scope>
    <source>
        <strain evidence="6 7">CGMCC 4.6882</strain>
    </source>
</reference>
<feature type="region of interest" description="Disordered" evidence="4">
    <location>
        <begin position="334"/>
        <end position="362"/>
    </location>
</feature>
<sequence length="362" mass="38427">MSRAFETISVGPWQLPQRFVMAPLTRNRAGEGHAPTGLNAEYYGQRAGAGLIVTEGIAPSQVGQGYLDVPGLYTDEQVAGWRLVADAVHARGGVVVAQLMHAGRIAHADNKDGVETIAPSALQAPGEMVTADGSKPHDEPRAPETDEIAGLVADFVTAARNAIAAGLDGVEVHGANGYLLHQFLDPTVNLREDAYGGSPENRARFVVEVVTAVAEAIGAERVGLRLSPAHQFNGIGEEVGDDLDATYRAVVDGVSPLGLAYLSLLASPLEPREELVRDLRERFDGPVLLNDGFGDVTTLDSVERLLETGLADAVVVGRPFLANPDLTERWREGAELNEPDPDTFYGGGAKGYTDYPTLEQAS</sequence>
<evidence type="ECO:0000313" key="7">
    <source>
        <dbReference type="Proteomes" id="UP000294071"/>
    </source>
</evidence>
<dbReference type="Pfam" id="PF00724">
    <property type="entry name" value="Oxidored_FMN"/>
    <property type="match status" value="1"/>
</dbReference>
<dbReference type="InterPro" id="IPR045247">
    <property type="entry name" value="Oye-like"/>
</dbReference>
<dbReference type="InterPro" id="IPR013785">
    <property type="entry name" value="Aldolase_TIM"/>
</dbReference>
<organism evidence="6 7">
    <name type="scientific">Nocardioides oleivorans</name>
    <dbReference type="NCBI Taxonomy" id="273676"/>
    <lineage>
        <taxon>Bacteria</taxon>
        <taxon>Bacillati</taxon>
        <taxon>Actinomycetota</taxon>
        <taxon>Actinomycetes</taxon>
        <taxon>Propionibacteriales</taxon>
        <taxon>Nocardioidaceae</taxon>
        <taxon>Nocardioides</taxon>
    </lineage>
</organism>
<proteinExistence type="inferred from homology"/>
<comment type="similarity">
    <text evidence="2">Belongs to the NADH:flavin oxidoreductase/NADH oxidase family.</text>
</comment>
<evidence type="ECO:0000313" key="6">
    <source>
        <dbReference type="EMBL" id="RYB93822.1"/>
    </source>
</evidence>
<dbReference type="FunFam" id="3.20.20.70:FF:000059">
    <property type="entry name" value="N-ethylmaleimide reductase, FMN-linked"/>
    <property type="match status" value="1"/>
</dbReference>
<dbReference type="CDD" id="cd02933">
    <property type="entry name" value="OYE_like_FMN"/>
    <property type="match status" value="1"/>
</dbReference>
<gene>
    <name evidence="6" type="ORF">EUA93_05280</name>
</gene>
<dbReference type="RefSeq" id="WP_129399179.1">
    <property type="nucleotide sequence ID" value="NZ_SDWT01000001.1"/>
</dbReference>
<evidence type="ECO:0000259" key="5">
    <source>
        <dbReference type="Pfam" id="PF00724"/>
    </source>
</evidence>
<dbReference type="PANTHER" id="PTHR22893">
    <property type="entry name" value="NADH OXIDOREDUCTASE-RELATED"/>
    <property type="match status" value="1"/>
</dbReference>
<name>A0A4V1RKX7_9ACTN</name>
<dbReference type="Gene3D" id="3.20.20.70">
    <property type="entry name" value="Aldolase class I"/>
    <property type="match status" value="1"/>
</dbReference>
<keyword evidence="7" id="KW-1185">Reference proteome</keyword>
<dbReference type="OrthoDB" id="3169239at2"/>